<proteinExistence type="predicted"/>
<keyword evidence="1" id="KW-0472">Membrane</keyword>
<gene>
    <name evidence="2" type="ORF">IQ229_06585</name>
</gene>
<protein>
    <submittedName>
        <fullName evidence="2">Uncharacterized protein</fullName>
    </submittedName>
</protein>
<feature type="transmembrane region" description="Helical" evidence="1">
    <location>
        <begin position="64"/>
        <end position="83"/>
    </location>
</feature>
<name>A0ABR9TX01_9NOSO</name>
<comment type="caution">
    <text evidence="2">The sequence shown here is derived from an EMBL/GenBank/DDBJ whole genome shotgun (WGS) entry which is preliminary data.</text>
</comment>
<reference evidence="2 3" key="1">
    <citation type="submission" date="2020-10" db="EMBL/GenBank/DDBJ databases">
        <authorList>
            <person name="Castelo-Branco R."/>
            <person name="Eusebio N."/>
            <person name="Adriana R."/>
            <person name="Vieira A."/>
            <person name="Brugerolle De Fraissinette N."/>
            <person name="Rezende De Castro R."/>
            <person name="Schneider M.P."/>
            <person name="Vasconcelos V."/>
            <person name="Leao P.N."/>
        </authorList>
    </citation>
    <scope>NUCLEOTIDE SEQUENCE [LARGE SCALE GENOMIC DNA]</scope>
    <source>
        <strain evidence="2 3">LEGE 07299</strain>
    </source>
</reference>
<organism evidence="2 3">
    <name type="scientific">Nostoc cf. edaphicum LEGE 07299</name>
    <dbReference type="NCBI Taxonomy" id="2777974"/>
    <lineage>
        <taxon>Bacteria</taxon>
        <taxon>Bacillati</taxon>
        <taxon>Cyanobacteriota</taxon>
        <taxon>Cyanophyceae</taxon>
        <taxon>Nostocales</taxon>
        <taxon>Nostocaceae</taxon>
        <taxon>Nostoc</taxon>
    </lineage>
</organism>
<keyword evidence="1" id="KW-1133">Transmembrane helix</keyword>
<evidence type="ECO:0000256" key="1">
    <source>
        <dbReference type="SAM" id="Phobius"/>
    </source>
</evidence>
<evidence type="ECO:0000313" key="3">
    <source>
        <dbReference type="Proteomes" id="UP000647836"/>
    </source>
</evidence>
<keyword evidence="1" id="KW-0812">Transmembrane</keyword>
<sequence length="86" mass="10120">MNTDHYEIYLCLYAYVCGLRKTWLRYYIEFGISIFTTTTDNPFAFFSGKASLANIPTSPQYPYYYLYLDVGCVALTTMHLKWLTVR</sequence>
<keyword evidence="3" id="KW-1185">Reference proteome</keyword>
<dbReference type="EMBL" id="JADEXF010000153">
    <property type="protein sequence ID" value="MBE9104615.1"/>
    <property type="molecule type" value="Genomic_DNA"/>
</dbReference>
<accession>A0ABR9TX01</accession>
<dbReference type="Proteomes" id="UP000647836">
    <property type="component" value="Unassembled WGS sequence"/>
</dbReference>
<evidence type="ECO:0000313" key="2">
    <source>
        <dbReference type="EMBL" id="MBE9104615.1"/>
    </source>
</evidence>